<protein>
    <submittedName>
        <fullName evidence="1">FGLLP motif-containing membrane protein</fullName>
    </submittedName>
</protein>
<proteinExistence type="predicted"/>
<name>A0ACD5BJW7_9PSEU</name>
<reference evidence="1" key="1">
    <citation type="submission" date="2023-10" db="EMBL/GenBank/DDBJ databases">
        <title>Whole genome sequencing of actinobacterial strain Amycolatopsis sp. (BCA-696) identifies the underlying plant growth-promoting genes.</title>
        <authorList>
            <person name="Gandham P."/>
            <person name="Vadla N."/>
            <person name="Saji A."/>
            <person name="Srinivas V."/>
            <person name="Ruperao P."/>
            <person name="Selvanayagam S."/>
            <person name="Saxena R.K."/>
            <person name="Rathore A."/>
            <person name="Gopalakrishnan S."/>
            <person name="Thakur V."/>
        </authorList>
    </citation>
    <scope>NUCLEOTIDE SEQUENCE</scope>
    <source>
        <strain evidence="1">BCA-696</strain>
    </source>
</reference>
<dbReference type="Proteomes" id="UP001456344">
    <property type="component" value="Chromosome"/>
</dbReference>
<accession>A0ACD5BJW7</accession>
<evidence type="ECO:0000313" key="2">
    <source>
        <dbReference type="Proteomes" id="UP001456344"/>
    </source>
</evidence>
<keyword evidence="2" id="KW-1185">Reference proteome</keyword>
<dbReference type="EMBL" id="CP150484">
    <property type="protein sequence ID" value="WYW19651.1"/>
    <property type="molecule type" value="Genomic_DNA"/>
</dbReference>
<evidence type="ECO:0000313" key="1">
    <source>
        <dbReference type="EMBL" id="WYW19651.1"/>
    </source>
</evidence>
<gene>
    <name evidence="1" type="ORF">LCL61_29310</name>
</gene>
<organism evidence="1 2">
    <name type="scientific">Amycolatopsis coloradensis</name>
    <dbReference type="NCBI Taxonomy" id="76021"/>
    <lineage>
        <taxon>Bacteria</taxon>
        <taxon>Bacillati</taxon>
        <taxon>Actinomycetota</taxon>
        <taxon>Actinomycetes</taxon>
        <taxon>Pseudonocardiales</taxon>
        <taxon>Pseudonocardiaceae</taxon>
        <taxon>Amycolatopsis</taxon>
    </lineage>
</organism>
<sequence>MARGLVALLFVMAGILLWGTPTAAEQNSTLQGLSIRPNPARSLPGTAVTLRGDGYGACPDYGNRTVNVLWNGQDTGVSAPISSSGTFSTSFVVPAGTPVGDHWVYGQCQDGGDWARAVVKVTAPVSLAVTLSSTTGAPGSKVTVRGRGFDTCPDHGTRRADVLWDGYGTGVSVPIGANGTFTAPLPVPADAAGGEHLVYGRCVDGGEWARATFSVVPAVGSTTTTPPTDVARGQQQQPGGTPFIPPASSGPPSTPPVDSSRPPAPSASPSTPGPGVDGRQSAQGEEGMTKAEDESEEPWQRPGFLDAIPTPGQVWEFLTSGGALALVIVPLLGWFLIGWPAELFNTTYRENESTIRRWLPFLPKERPARATSWPVVVAFAGVAALLMTTVQVNVTSPRQFAPVAFGYFIAIPLVVLAYEYAIEQRLRSAFGGDAARLRVIGMALVIAIVCAAVSRFFSFQPGYVYGLLLGYTIVRARGTWHVRVKAEAVLRGVVVLVALAACAWLFWQFGVRAAAEKPGAPAALVALDTLLSQIVVLSLETLVIGLVPVRFLHGAILRQWNRRIWLAVYATVLILFTVVLIHWRSGTTWGDVLRSFWLFAAFCVGSLLFWAFFAVREAHKSRRLPWHRLPLRQR</sequence>